<feature type="transmembrane region" description="Helical" evidence="5">
    <location>
        <begin position="152"/>
        <end position="170"/>
    </location>
</feature>
<keyword evidence="4 5" id="KW-0472">Membrane</keyword>
<evidence type="ECO:0000256" key="3">
    <source>
        <dbReference type="ARBA" id="ARBA00022989"/>
    </source>
</evidence>
<dbReference type="RefSeq" id="WP_188507016.1">
    <property type="nucleotide sequence ID" value="NZ_BMER01000003.1"/>
</dbReference>
<feature type="transmembrane region" description="Helical" evidence="5">
    <location>
        <begin position="12"/>
        <end position="34"/>
    </location>
</feature>
<reference evidence="7" key="1">
    <citation type="journal article" date="2014" name="Int. J. Syst. Evol. Microbiol.">
        <title>Complete genome sequence of Corynebacterium casei LMG S-19264T (=DSM 44701T), isolated from a smear-ripened cheese.</title>
        <authorList>
            <consortium name="US DOE Joint Genome Institute (JGI-PGF)"/>
            <person name="Walter F."/>
            <person name="Albersmeier A."/>
            <person name="Kalinowski J."/>
            <person name="Ruckert C."/>
        </authorList>
    </citation>
    <scope>NUCLEOTIDE SEQUENCE</scope>
    <source>
        <strain evidence="7">CGMCC 1.12195</strain>
    </source>
</reference>
<dbReference type="AlphaFoldDB" id="A0A917HWI8"/>
<evidence type="ECO:0000313" key="7">
    <source>
        <dbReference type="EMBL" id="GGG94033.1"/>
    </source>
</evidence>
<gene>
    <name evidence="7" type="ORF">GCM10007415_31350</name>
</gene>
<dbReference type="Proteomes" id="UP000660862">
    <property type="component" value="Unassembled WGS sequence"/>
</dbReference>
<organism evidence="7 8">
    <name type="scientific">Parapedobacter pyrenivorans</name>
    <dbReference type="NCBI Taxonomy" id="1305674"/>
    <lineage>
        <taxon>Bacteria</taxon>
        <taxon>Pseudomonadati</taxon>
        <taxon>Bacteroidota</taxon>
        <taxon>Sphingobacteriia</taxon>
        <taxon>Sphingobacteriales</taxon>
        <taxon>Sphingobacteriaceae</taxon>
        <taxon>Parapedobacter</taxon>
    </lineage>
</organism>
<feature type="transmembrane region" description="Helical" evidence="5">
    <location>
        <begin position="87"/>
        <end position="108"/>
    </location>
</feature>
<feature type="transmembrane region" description="Helical" evidence="5">
    <location>
        <begin position="120"/>
        <end position="140"/>
    </location>
</feature>
<dbReference type="InterPro" id="IPR022764">
    <property type="entry name" value="Peptidase_S54_rhomboid_dom"/>
</dbReference>
<dbReference type="PANTHER" id="PTHR43066">
    <property type="entry name" value="RHOMBOID-RELATED PROTEIN"/>
    <property type="match status" value="1"/>
</dbReference>
<feature type="domain" description="Peptidase S54 rhomboid" evidence="6">
    <location>
        <begin position="47"/>
        <end position="194"/>
    </location>
</feature>
<dbReference type="GO" id="GO:0016020">
    <property type="term" value="C:membrane"/>
    <property type="evidence" value="ECO:0007669"/>
    <property type="project" value="UniProtKB-SubCell"/>
</dbReference>
<dbReference type="GO" id="GO:0004252">
    <property type="term" value="F:serine-type endopeptidase activity"/>
    <property type="evidence" value="ECO:0007669"/>
    <property type="project" value="InterPro"/>
</dbReference>
<accession>A0A917HWI8</accession>
<keyword evidence="3 5" id="KW-1133">Transmembrane helix</keyword>
<evidence type="ECO:0000256" key="5">
    <source>
        <dbReference type="SAM" id="Phobius"/>
    </source>
</evidence>
<dbReference type="SUPFAM" id="SSF144091">
    <property type="entry name" value="Rhomboid-like"/>
    <property type="match status" value="1"/>
</dbReference>
<dbReference type="InterPro" id="IPR035952">
    <property type="entry name" value="Rhomboid-like_sf"/>
</dbReference>
<dbReference type="Pfam" id="PF01694">
    <property type="entry name" value="Rhomboid"/>
    <property type="match status" value="1"/>
</dbReference>
<proteinExistence type="predicted"/>
<name>A0A917HWI8_9SPHI</name>
<protein>
    <recommendedName>
        <fullName evidence="6">Peptidase S54 rhomboid domain-containing protein</fullName>
    </recommendedName>
</protein>
<evidence type="ECO:0000313" key="8">
    <source>
        <dbReference type="Proteomes" id="UP000660862"/>
    </source>
</evidence>
<sequence>MIPQFNEAIVSYLFLALVFMTSVAGFFHRSFYYANVFQPGQVFAGKRPWTLVTSAFIHGGWLHLLFNIGVCVFFMTEVEYMLVDDFGFPVASGALCFLVVGTVSFCNLMEGVRLRKQPAASAVGLSGFAFAMTVFFYIYFPLDTSPGMPWMKAYHFAFAIPAGCAVAWLMKLQTNHLVHLLGCAAGAITAVLIRPEIVSELWNHFGG</sequence>
<evidence type="ECO:0000256" key="1">
    <source>
        <dbReference type="ARBA" id="ARBA00004141"/>
    </source>
</evidence>
<feature type="transmembrane region" description="Helical" evidence="5">
    <location>
        <begin position="55"/>
        <end position="75"/>
    </location>
</feature>
<feature type="transmembrane region" description="Helical" evidence="5">
    <location>
        <begin position="177"/>
        <end position="193"/>
    </location>
</feature>
<dbReference type="Gene3D" id="1.20.1540.10">
    <property type="entry name" value="Rhomboid-like"/>
    <property type="match status" value="1"/>
</dbReference>
<comment type="caution">
    <text evidence="7">The sequence shown here is derived from an EMBL/GenBank/DDBJ whole genome shotgun (WGS) entry which is preliminary data.</text>
</comment>
<comment type="subcellular location">
    <subcellularLocation>
        <location evidence="1">Membrane</location>
        <topology evidence="1">Multi-pass membrane protein</topology>
    </subcellularLocation>
</comment>
<keyword evidence="2 5" id="KW-0812">Transmembrane</keyword>
<keyword evidence="8" id="KW-1185">Reference proteome</keyword>
<evidence type="ECO:0000256" key="2">
    <source>
        <dbReference type="ARBA" id="ARBA00022692"/>
    </source>
</evidence>
<dbReference type="EMBL" id="BMER01000003">
    <property type="protein sequence ID" value="GGG94033.1"/>
    <property type="molecule type" value="Genomic_DNA"/>
</dbReference>
<evidence type="ECO:0000256" key="4">
    <source>
        <dbReference type="ARBA" id="ARBA00023136"/>
    </source>
</evidence>
<evidence type="ECO:0000259" key="6">
    <source>
        <dbReference type="Pfam" id="PF01694"/>
    </source>
</evidence>
<reference evidence="7" key="2">
    <citation type="submission" date="2020-09" db="EMBL/GenBank/DDBJ databases">
        <authorList>
            <person name="Sun Q."/>
            <person name="Zhou Y."/>
        </authorList>
    </citation>
    <scope>NUCLEOTIDE SEQUENCE</scope>
    <source>
        <strain evidence="7">CGMCC 1.12195</strain>
    </source>
</reference>